<feature type="domain" description="DUF3108" evidence="2">
    <location>
        <begin position="31"/>
        <end position="224"/>
    </location>
</feature>
<dbReference type="EMBL" id="CP157199">
    <property type="protein sequence ID" value="XBG62674.1"/>
    <property type="molecule type" value="Genomic_DNA"/>
</dbReference>
<evidence type="ECO:0000256" key="1">
    <source>
        <dbReference type="SAM" id="SignalP"/>
    </source>
</evidence>
<accession>A0AAU7BWH2</accession>
<reference evidence="3" key="1">
    <citation type="submission" date="2024-05" db="EMBL/GenBank/DDBJ databases">
        <title>Pontimicrobium maritimus sp. nov., isolated form sea water.</title>
        <authorList>
            <person name="Muhammad N."/>
            <person name="Vuong T.Q."/>
            <person name="Han H.L."/>
            <person name="Kim S.-G."/>
        </authorList>
    </citation>
    <scope>NUCLEOTIDE SEQUENCE</scope>
    <source>
        <strain evidence="3">SW4</strain>
    </source>
</reference>
<gene>
    <name evidence="3" type="ORF">ABGB03_07115</name>
</gene>
<name>A0AAU7BWH2_9FLAO</name>
<protein>
    <recommendedName>
        <fullName evidence="2">DUF3108 domain-containing protein</fullName>
    </recommendedName>
</protein>
<sequence length="229" mass="25360">MKAIKTILLLFAIVGNTYAQTDCKPYVPTNKGATWEITNYNAKGKIQGVTSYELLDKVVSGNDVTFKIKAVSVDKKGKEAYTNEFEAVCKDGKFDFGMAFKMDGNQLQAYEDMDVQVDASKFEIPNMDAPAGTTLDDGTLAINVDTGMIAVKMNIEITDRKVEKREELTTTAGSFDCIVLSQTISTKMMIKITASSKEWYSENVGMVRSESYNKKGKLMGYSELTKFSN</sequence>
<dbReference type="InterPro" id="IPR049279">
    <property type="entry name" value="DUF3108-like"/>
</dbReference>
<dbReference type="AlphaFoldDB" id="A0AAU7BWH2"/>
<dbReference type="Pfam" id="PF21347">
    <property type="entry name" value="DUF3108_like"/>
    <property type="match status" value="1"/>
</dbReference>
<keyword evidence="1" id="KW-0732">Signal</keyword>
<dbReference type="Gene3D" id="2.40.360.20">
    <property type="match status" value="1"/>
</dbReference>
<evidence type="ECO:0000313" key="3">
    <source>
        <dbReference type="EMBL" id="XBG62674.1"/>
    </source>
</evidence>
<feature type="chain" id="PRO_5043403104" description="DUF3108 domain-containing protein" evidence="1">
    <location>
        <begin position="22"/>
        <end position="229"/>
    </location>
</feature>
<evidence type="ECO:0000259" key="2">
    <source>
        <dbReference type="Pfam" id="PF21347"/>
    </source>
</evidence>
<feature type="signal peptide" evidence="1">
    <location>
        <begin position="1"/>
        <end position="21"/>
    </location>
</feature>
<organism evidence="3">
    <name type="scientific">Pontimicrobium sp. SW4</name>
    <dbReference type="NCBI Taxonomy" id="3153519"/>
    <lineage>
        <taxon>Bacteria</taxon>
        <taxon>Pseudomonadati</taxon>
        <taxon>Bacteroidota</taxon>
        <taxon>Flavobacteriia</taxon>
        <taxon>Flavobacteriales</taxon>
        <taxon>Flavobacteriaceae</taxon>
        <taxon>Pontimicrobium</taxon>
    </lineage>
</organism>
<proteinExistence type="predicted"/>
<dbReference type="RefSeq" id="WP_347926059.1">
    <property type="nucleotide sequence ID" value="NZ_CP157199.1"/>
</dbReference>